<dbReference type="AlphaFoldDB" id="A0A482T8T5"/>
<comment type="caution">
    <text evidence="2">The sequence shown here is derived from an EMBL/GenBank/DDBJ whole genome shotgun (WGS) entry which is preliminary data.</text>
</comment>
<name>A0A482T8T5_HALHI</name>
<evidence type="ECO:0000313" key="2">
    <source>
        <dbReference type="EMBL" id="RYJ11520.1"/>
    </source>
</evidence>
<organism evidence="2 3">
    <name type="scientific">Haloarcula hispanica</name>
    <dbReference type="NCBI Taxonomy" id="51589"/>
    <lineage>
        <taxon>Archaea</taxon>
        <taxon>Methanobacteriati</taxon>
        <taxon>Methanobacteriota</taxon>
        <taxon>Stenosarchaea group</taxon>
        <taxon>Halobacteria</taxon>
        <taxon>Halobacteriales</taxon>
        <taxon>Haloarculaceae</taxon>
        <taxon>Haloarcula</taxon>
    </lineage>
</organism>
<dbReference type="InterPro" id="IPR043859">
    <property type="entry name" value="TbsP-like_N"/>
</dbReference>
<proteinExistence type="predicted"/>
<dbReference type="Pfam" id="PF19138">
    <property type="entry name" value="TbsP_N"/>
    <property type="match status" value="1"/>
</dbReference>
<sequence length="75" mass="8060">MTENLLQDDVGSMLTTVFGATDEPVYVVNPSRRTISELVSTLDADSGAPEVRLLADERALKDVMDDFLVASTAAD</sequence>
<protein>
    <recommendedName>
        <fullName evidence="1">Transcriptional regulator TbsP N-terminal domain-containing protein</fullName>
    </recommendedName>
</protein>
<evidence type="ECO:0000313" key="3">
    <source>
        <dbReference type="Proteomes" id="UP000293535"/>
    </source>
</evidence>
<dbReference type="Proteomes" id="UP000293535">
    <property type="component" value="Unassembled WGS sequence"/>
</dbReference>
<dbReference type="RefSeq" id="WP_423747922.1">
    <property type="nucleotide sequence ID" value="NZ_JAFKAA010000002.1"/>
</dbReference>
<feature type="domain" description="Transcriptional regulator TbsP N-terminal" evidence="1">
    <location>
        <begin position="3"/>
        <end position="75"/>
    </location>
</feature>
<dbReference type="EMBL" id="RZIG01000002">
    <property type="protein sequence ID" value="RYJ11520.1"/>
    <property type="molecule type" value="Genomic_DNA"/>
</dbReference>
<evidence type="ECO:0000259" key="1">
    <source>
        <dbReference type="Pfam" id="PF19138"/>
    </source>
</evidence>
<accession>A0A482T8T5</accession>
<reference evidence="2 3" key="1">
    <citation type="submission" date="2018-12" db="EMBL/GenBank/DDBJ databases">
        <title>Draft genome sequence of Haloarcula hispinica strain 18.1, an halophilic archaeon isolated from Chott El Jerid of Southern Tunisia.</title>
        <authorList>
            <person name="Najjari A."/>
            <person name="Ben Dhia O."/>
            <person name="Ferjani R."/>
            <person name="Mahjoubi M."/>
            <person name="Sghaier H."/>
            <person name="Elshahed M."/>
            <person name="Ouzari H.I."/>
            <person name="Cherid A."/>
            <person name="Youssef N."/>
        </authorList>
    </citation>
    <scope>NUCLEOTIDE SEQUENCE [LARGE SCALE GENOMIC DNA]</scope>
    <source>
        <strain evidence="2 3">18.1</strain>
    </source>
</reference>
<gene>
    <name evidence="2" type="ORF">ELS20_05205</name>
</gene>
<feature type="non-terminal residue" evidence="2">
    <location>
        <position position="75"/>
    </location>
</feature>